<keyword evidence="4 7" id="KW-0560">Oxidoreductase</keyword>
<keyword evidence="2 7" id="KW-0349">Heme</keyword>
<dbReference type="InterPro" id="IPR017972">
    <property type="entry name" value="Cyt_P450_CS"/>
</dbReference>
<evidence type="ECO:0000256" key="3">
    <source>
        <dbReference type="ARBA" id="ARBA00022723"/>
    </source>
</evidence>
<evidence type="ECO:0000313" key="8">
    <source>
        <dbReference type="EMBL" id="PWW38874.1"/>
    </source>
</evidence>
<dbReference type="InterPro" id="IPR036396">
    <property type="entry name" value="Cyt_P450_sf"/>
</dbReference>
<keyword evidence="5 7" id="KW-0408">Iron</keyword>
<dbReference type="GO" id="GO:0004497">
    <property type="term" value="F:monooxygenase activity"/>
    <property type="evidence" value="ECO:0007669"/>
    <property type="project" value="UniProtKB-KW"/>
</dbReference>
<dbReference type="InterPro" id="IPR001128">
    <property type="entry name" value="Cyt_P450"/>
</dbReference>
<evidence type="ECO:0000256" key="4">
    <source>
        <dbReference type="ARBA" id="ARBA00023002"/>
    </source>
</evidence>
<proteinExistence type="inferred from homology"/>
<dbReference type="AlphaFoldDB" id="A0A855Y8D5"/>
<name>A0A855Y8D5_9BACL</name>
<dbReference type="Gene3D" id="1.10.630.10">
    <property type="entry name" value="Cytochrome P450"/>
    <property type="match status" value="1"/>
</dbReference>
<dbReference type="RefSeq" id="WP_090995805.1">
    <property type="nucleotide sequence ID" value="NZ_QGTZ01000007.1"/>
</dbReference>
<keyword evidence="6 7" id="KW-0503">Monooxygenase</keyword>
<dbReference type="FunFam" id="1.10.630.10:FF:000018">
    <property type="entry name" value="Cytochrome P450 monooxygenase"/>
    <property type="match status" value="1"/>
</dbReference>
<comment type="similarity">
    <text evidence="1 7">Belongs to the cytochrome P450 family.</text>
</comment>
<evidence type="ECO:0000256" key="7">
    <source>
        <dbReference type="RuleBase" id="RU000461"/>
    </source>
</evidence>
<dbReference type="Pfam" id="PF00067">
    <property type="entry name" value="p450"/>
    <property type="match status" value="1"/>
</dbReference>
<evidence type="ECO:0000256" key="2">
    <source>
        <dbReference type="ARBA" id="ARBA00022617"/>
    </source>
</evidence>
<dbReference type="GO" id="GO:0020037">
    <property type="term" value="F:heme binding"/>
    <property type="evidence" value="ECO:0007669"/>
    <property type="project" value="InterPro"/>
</dbReference>
<keyword evidence="3 7" id="KW-0479">Metal-binding</keyword>
<reference evidence="8 9" key="1">
    <citation type="submission" date="2018-05" db="EMBL/GenBank/DDBJ databases">
        <title>Freshwater and sediment microbial communities from various areas in North America, analyzing microbe dynamics in response to fracking.</title>
        <authorList>
            <person name="Lamendella R."/>
        </authorList>
    </citation>
    <scope>NUCLEOTIDE SEQUENCE [LARGE SCALE GENOMIC DNA]</scope>
    <source>
        <strain evidence="8 9">DB-3</strain>
    </source>
</reference>
<gene>
    <name evidence="8" type="ORF">DET56_107276</name>
</gene>
<dbReference type="PRINTS" id="PR00359">
    <property type="entry name" value="BP450"/>
</dbReference>
<protein>
    <submittedName>
        <fullName evidence="8">Cytochrome P450</fullName>
    </submittedName>
</protein>
<evidence type="ECO:0000256" key="5">
    <source>
        <dbReference type="ARBA" id="ARBA00023004"/>
    </source>
</evidence>
<dbReference type="InterPro" id="IPR002397">
    <property type="entry name" value="Cyt_P450_B"/>
</dbReference>
<dbReference type="GO" id="GO:0016705">
    <property type="term" value="F:oxidoreductase activity, acting on paired donors, with incorporation or reduction of molecular oxygen"/>
    <property type="evidence" value="ECO:0007669"/>
    <property type="project" value="InterPro"/>
</dbReference>
<evidence type="ECO:0000313" key="9">
    <source>
        <dbReference type="Proteomes" id="UP000247078"/>
    </source>
</evidence>
<dbReference type="CDD" id="cd11029">
    <property type="entry name" value="CYP107-like"/>
    <property type="match status" value="1"/>
</dbReference>
<dbReference type="PROSITE" id="PS00086">
    <property type="entry name" value="CYTOCHROME_P450"/>
    <property type="match status" value="1"/>
</dbReference>
<evidence type="ECO:0000256" key="6">
    <source>
        <dbReference type="ARBA" id="ARBA00023033"/>
    </source>
</evidence>
<dbReference type="PRINTS" id="PR00385">
    <property type="entry name" value="P450"/>
</dbReference>
<organism evidence="8 9">
    <name type="scientific">Paenibacillus pabuli</name>
    <dbReference type="NCBI Taxonomy" id="1472"/>
    <lineage>
        <taxon>Bacteria</taxon>
        <taxon>Bacillati</taxon>
        <taxon>Bacillota</taxon>
        <taxon>Bacilli</taxon>
        <taxon>Bacillales</taxon>
        <taxon>Paenibacillaceae</taxon>
        <taxon>Paenibacillus</taxon>
    </lineage>
</organism>
<accession>A0A855Y8D5</accession>
<evidence type="ECO:0000256" key="1">
    <source>
        <dbReference type="ARBA" id="ARBA00010617"/>
    </source>
</evidence>
<sequence length="406" mass="46755">MFTNKNQSNSESKVDFLDHSFIQQPFPVYEKLRAEEPIHRFLMPEGHYAWMVSRYEDAVNVLQDARFVTSPPGQTAENEPSHVEVISHNLLSVGPEDHRRLRRLIQKAFTPRMIERLRGRIEEISNELLDKILVSCKREIDLIEEYAFPLPIIVICEMLGVPLKDQDKFQMWSNMIMESVSNPNLSHESDQAMKGFIEYLHKLITERRKDLKKDLISDLISVEEEGDKLSEQELYALVFVLIIAGHETTVNLIGNGMLALLEHPEQKRLLMDNPDMIQSAIEEILRFNGPAEVSNIRWATEDVELDGKQICEGDMMLVALSSANRDSRNFDEADEFDITRKLNNHIAFGKGVHFCIGAPLARLEGEIAINDLLRRLPEIRLNTEARLLEWRPGMIIRGLKTFPIIF</sequence>
<dbReference type="EMBL" id="QGTZ01000007">
    <property type="protein sequence ID" value="PWW38874.1"/>
    <property type="molecule type" value="Genomic_DNA"/>
</dbReference>
<dbReference type="GO" id="GO:0005506">
    <property type="term" value="F:iron ion binding"/>
    <property type="evidence" value="ECO:0007669"/>
    <property type="project" value="InterPro"/>
</dbReference>
<dbReference type="PANTHER" id="PTHR46696">
    <property type="entry name" value="P450, PUTATIVE (EUROFUNG)-RELATED"/>
    <property type="match status" value="1"/>
</dbReference>
<comment type="caution">
    <text evidence="8">The sequence shown here is derived from an EMBL/GenBank/DDBJ whole genome shotgun (WGS) entry which is preliminary data.</text>
</comment>
<dbReference type="SUPFAM" id="SSF48264">
    <property type="entry name" value="Cytochrome P450"/>
    <property type="match status" value="1"/>
</dbReference>
<dbReference type="PANTHER" id="PTHR46696:SF1">
    <property type="entry name" value="CYTOCHROME P450 YJIB-RELATED"/>
    <property type="match status" value="1"/>
</dbReference>
<dbReference type="Proteomes" id="UP000247078">
    <property type="component" value="Unassembled WGS sequence"/>
</dbReference>